<dbReference type="OrthoDB" id="444432at2759"/>
<dbReference type="SUPFAM" id="SSF56235">
    <property type="entry name" value="N-terminal nucleophile aminohydrolases (Ntn hydrolases)"/>
    <property type="match status" value="1"/>
</dbReference>
<proteinExistence type="predicted"/>
<gene>
    <name evidence="4" type="ORF">EJ04DRAFT_513594</name>
</gene>
<dbReference type="InterPro" id="IPR017932">
    <property type="entry name" value="GATase_2_dom"/>
</dbReference>
<dbReference type="InterPro" id="IPR052373">
    <property type="entry name" value="Gamma-glu_amide_hydrolase"/>
</dbReference>
<keyword evidence="5" id="KW-1185">Reference proteome</keyword>
<dbReference type="Proteomes" id="UP000799444">
    <property type="component" value="Unassembled WGS sequence"/>
</dbReference>
<evidence type="ECO:0000256" key="1">
    <source>
        <dbReference type="ARBA" id="ARBA00022962"/>
    </source>
</evidence>
<feature type="region of interest" description="Disordered" evidence="2">
    <location>
        <begin position="337"/>
        <end position="369"/>
    </location>
</feature>
<dbReference type="EMBL" id="ML996169">
    <property type="protein sequence ID" value="KAF2732960.1"/>
    <property type="molecule type" value="Genomic_DNA"/>
</dbReference>
<evidence type="ECO:0000313" key="4">
    <source>
        <dbReference type="EMBL" id="KAF2732960.1"/>
    </source>
</evidence>
<dbReference type="InterPro" id="IPR026869">
    <property type="entry name" value="EgtC-like"/>
</dbReference>
<dbReference type="GO" id="GO:0005737">
    <property type="term" value="C:cytoplasm"/>
    <property type="evidence" value="ECO:0007669"/>
    <property type="project" value="TreeGrafter"/>
</dbReference>
<dbReference type="Pfam" id="PF13230">
    <property type="entry name" value="GATase_4"/>
    <property type="match status" value="1"/>
</dbReference>
<reference evidence="4" key="1">
    <citation type="journal article" date="2020" name="Stud. Mycol.">
        <title>101 Dothideomycetes genomes: a test case for predicting lifestyles and emergence of pathogens.</title>
        <authorList>
            <person name="Haridas S."/>
            <person name="Albert R."/>
            <person name="Binder M."/>
            <person name="Bloem J."/>
            <person name="Labutti K."/>
            <person name="Salamov A."/>
            <person name="Andreopoulos B."/>
            <person name="Baker S."/>
            <person name="Barry K."/>
            <person name="Bills G."/>
            <person name="Bluhm B."/>
            <person name="Cannon C."/>
            <person name="Castanera R."/>
            <person name="Culley D."/>
            <person name="Daum C."/>
            <person name="Ezra D."/>
            <person name="Gonzalez J."/>
            <person name="Henrissat B."/>
            <person name="Kuo A."/>
            <person name="Liang C."/>
            <person name="Lipzen A."/>
            <person name="Lutzoni F."/>
            <person name="Magnuson J."/>
            <person name="Mondo S."/>
            <person name="Nolan M."/>
            <person name="Ohm R."/>
            <person name="Pangilinan J."/>
            <person name="Park H.-J."/>
            <person name="Ramirez L."/>
            <person name="Alfaro M."/>
            <person name="Sun H."/>
            <person name="Tritt A."/>
            <person name="Yoshinaga Y."/>
            <person name="Zwiers L.-H."/>
            <person name="Turgeon B."/>
            <person name="Goodwin S."/>
            <person name="Spatafora J."/>
            <person name="Crous P."/>
            <person name="Grigoriev I."/>
        </authorList>
    </citation>
    <scope>NUCLEOTIDE SEQUENCE</scope>
    <source>
        <strain evidence="4">CBS 125425</strain>
    </source>
</reference>
<dbReference type="PROSITE" id="PS51278">
    <property type="entry name" value="GATASE_TYPE_2"/>
    <property type="match status" value="1"/>
</dbReference>
<name>A0A9P4V259_9PLEO</name>
<dbReference type="GO" id="GO:0006751">
    <property type="term" value="P:glutathione catabolic process"/>
    <property type="evidence" value="ECO:0007669"/>
    <property type="project" value="TreeGrafter"/>
</dbReference>
<evidence type="ECO:0000259" key="3">
    <source>
        <dbReference type="PROSITE" id="PS51278"/>
    </source>
</evidence>
<dbReference type="GO" id="GO:0061672">
    <property type="term" value="C:glutathione hydrolase complex"/>
    <property type="evidence" value="ECO:0007669"/>
    <property type="project" value="TreeGrafter"/>
</dbReference>
<dbReference type="GO" id="GO:0008242">
    <property type="term" value="F:omega peptidase activity"/>
    <property type="evidence" value="ECO:0007669"/>
    <property type="project" value="TreeGrafter"/>
</dbReference>
<comment type="caution">
    <text evidence="4">The sequence shown here is derived from an EMBL/GenBank/DDBJ whole genome shotgun (WGS) entry which is preliminary data.</text>
</comment>
<keyword evidence="1" id="KW-0315">Glutamine amidotransferase</keyword>
<organism evidence="4 5">
    <name type="scientific">Polyplosphaeria fusca</name>
    <dbReference type="NCBI Taxonomy" id="682080"/>
    <lineage>
        <taxon>Eukaryota</taxon>
        <taxon>Fungi</taxon>
        <taxon>Dikarya</taxon>
        <taxon>Ascomycota</taxon>
        <taxon>Pezizomycotina</taxon>
        <taxon>Dothideomycetes</taxon>
        <taxon>Pleosporomycetidae</taxon>
        <taxon>Pleosporales</taxon>
        <taxon>Tetraplosphaeriaceae</taxon>
        <taxon>Polyplosphaeria</taxon>
    </lineage>
</organism>
<dbReference type="CDD" id="cd01908">
    <property type="entry name" value="YafJ"/>
    <property type="match status" value="1"/>
</dbReference>
<protein>
    <submittedName>
        <fullName evidence="4">N-terminal nucleophile aminohydrolase</fullName>
    </submittedName>
</protein>
<accession>A0A9P4V259</accession>
<dbReference type="AlphaFoldDB" id="A0A9P4V259"/>
<sequence>MCRWFAYISPQEPCLLSDVLIMPANSISNQCSEHYLPGLLPHHKEKDLDHSSDALLRMRNSLLNMDGLGIAWYTNAAASYVKHVSGPRPALYKSQSPPINDFNFRSLCENTETKCVFAHIRASSGSVVTQVNSHPFVFGRHVFMHNGVVASFATIRRDMLNKMAYDAYCNIFGSTDSEHAAALYMTNLTKGGNKTSWEKTYTLQDMLQAMTKTLIQIMELQQTHVGKKRKPNSLNFCATDGEKMVAVRFRNHATQDPPSLYWSEFAGRTLNGKFTGHTDPESLVMEEPILDKNERIGKHTIIASEPTTYDKKEWHLISANCALTVDEEGVETEVPIEYDGKLNAEDPDADGEEYAPPKRSYTEYAPPSL</sequence>
<evidence type="ECO:0000313" key="5">
    <source>
        <dbReference type="Proteomes" id="UP000799444"/>
    </source>
</evidence>
<dbReference type="PANTHER" id="PTHR43187:SF1">
    <property type="entry name" value="GLUTAMINE AMIDOTRANSFERASE DUG3-RELATED"/>
    <property type="match status" value="1"/>
</dbReference>
<dbReference type="InterPro" id="IPR029055">
    <property type="entry name" value="Ntn_hydrolases_N"/>
</dbReference>
<dbReference type="PANTHER" id="PTHR43187">
    <property type="entry name" value="GLUTAMINE AMIDOTRANSFERASE DUG3-RELATED"/>
    <property type="match status" value="1"/>
</dbReference>
<evidence type="ECO:0000256" key="2">
    <source>
        <dbReference type="SAM" id="MobiDB-lite"/>
    </source>
</evidence>
<feature type="domain" description="Glutamine amidotransferase type-2" evidence="3">
    <location>
        <begin position="31"/>
        <end position="369"/>
    </location>
</feature>
<dbReference type="Gene3D" id="3.60.20.10">
    <property type="entry name" value="Glutamine Phosphoribosylpyrophosphate, subunit 1, domain 1"/>
    <property type="match status" value="1"/>
</dbReference>